<dbReference type="PANTHER" id="PTHR11764">
    <property type="entry name" value="TERPENE CYCLASE/MUTASE FAMILY MEMBER"/>
    <property type="match status" value="1"/>
</dbReference>
<dbReference type="InterPro" id="IPR008930">
    <property type="entry name" value="Terpenoid_cyclase/PrenylTrfase"/>
</dbReference>
<dbReference type="UniPathway" id="UPA00337"/>
<keyword evidence="4" id="KW-0413">Isomerase</keyword>
<dbReference type="Pfam" id="PF13243">
    <property type="entry name" value="SQHop_cyclase_C"/>
    <property type="match status" value="1"/>
</dbReference>
<evidence type="ECO:0000259" key="5">
    <source>
        <dbReference type="Pfam" id="PF13243"/>
    </source>
</evidence>
<feature type="domain" description="Squalene cyclase C-terminal" evidence="5">
    <location>
        <begin position="324"/>
        <end position="635"/>
    </location>
</feature>
<dbReference type="InterPro" id="IPR018333">
    <property type="entry name" value="Squalene_cyclase"/>
</dbReference>
<dbReference type="GO" id="GO:0016866">
    <property type="term" value="F:intramolecular transferase activity"/>
    <property type="evidence" value="ECO:0007669"/>
    <property type="project" value="InterPro"/>
</dbReference>
<dbReference type="NCBIfam" id="TIGR01787">
    <property type="entry name" value="squalene_cyclas"/>
    <property type="match status" value="1"/>
</dbReference>
<accession>A0A0B2ABM2</accession>
<dbReference type="GO" id="GO:0016104">
    <property type="term" value="P:triterpenoid biosynthetic process"/>
    <property type="evidence" value="ECO:0007669"/>
    <property type="project" value="InterPro"/>
</dbReference>
<dbReference type="Gene3D" id="1.50.10.20">
    <property type="match status" value="2"/>
</dbReference>
<reference evidence="7 8" key="1">
    <citation type="submission" date="2014-09" db="EMBL/GenBank/DDBJ databases">
        <title>Genome sequence of Sinomonas sp. MUSC 117.</title>
        <authorList>
            <person name="Lee L.-H."/>
        </authorList>
    </citation>
    <scope>NUCLEOTIDE SEQUENCE [LARGE SCALE GENOMIC DNA]</scope>
    <source>
        <strain evidence="7 8">MUSC 117</strain>
    </source>
</reference>
<dbReference type="Pfam" id="PF13249">
    <property type="entry name" value="SQHop_cyclase_N"/>
    <property type="match status" value="1"/>
</dbReference>
<evidence type="ECO:0000313" key="8">
    <source>
        <dbReference type="Proteomes" id="UP000030982"/>
    </source>
</evidence>
<dbReference type="GO" id="GO:0005811">
    <property type="term" value="C:lipid droplet"/>
    <property type="evidence" value="ECO:0007669"/>
    <property type="project" value="InterPro"/>
</dbReference>
<feature type="domain" description="Squalene cyclase N-terminal" evidence="6">
    <location>
        <begin position="18"/>
        <end position="310"/>
    </location>
</feature>
<sequence length="641" mass="70713">MRQAPELADSAAAQACLDAAVQHLLGLQHDGGWWQGELETNVTMDAEDLLMRQFLGVRTAEQTAQSARWIRSQQRADGSWANFYGGPPDPSTTAEAYVALRLAGDAPEEPHMRRARAVVLEHGGLEQTRVFTRIWLALFGVWSWDEVPALPPELIFLPPQFPLNLYDFACWARQTIAPLTVLAALRPRAELGFGLDELRADPARERAPEPAGPAASPAARAFGLLDTVLHRYETTRQRHENFPGRGMRATALRRTVEWIVERQEADGSWGGIQPPWVYSLMALHAFGYALDHPVLAKGLAGWERFTITEETEAGMVRRIEACQSPVWDTALALTALADAGLPPGHPSLERAADWICAEEIRVRGDWSLRRPDVPPGGWAFEFDNDGYPDIDDAAEVIMGLDCTQPTPERGSAASRGRDWILGMQSRDGGWAAFDADNTRELAYQLPFCDFGAVIDPPSADVTAHVVEMLARRGEEGPALERGVRWLLDHQEADGSWFGRWGANYVYGTGAVVPALTLAGLPRDRGPVRRAVQWLCAQQNDDGGWGEDLRSYEDAGWAGRGESTASQTAWALLALHAADEADGDAARRGVDWLVGHQRPDGGWDEPQFTGTGFPGDFYINYHLYRLVFPVSALGRCLRRSAR</sequence>
<dbReference type="SFLD" id="SFLDG01016">
    <property type="entry name" value="Prenyltransferase_Like_2"/>
    <property type="match status" value="1"/>
</dbReference>
<dbReference type="AlphaFoldDB" id="A0A0B2ABM2"/>
<evidence type="ECO:0000256" key="1">
    <source>
        <dbReference type="ARBA" id="ARBA00004999"/>
    </source>
</evidence>
<dbReference type="SUPFAM" id="SSF48239">
    <property type="entry name" value="Terpenoid cyclases/Protein prenyltransferases"/>
    <property type="match status" value="2"/>
</dbReference>
<evidence type="ECO:0000256" key="2">
    <source>
        <dbReference type="ARBA" id="ARBA00009755"/>
    </source>
</evidence>
<dbReference type="Proteomes" id="UP000030982">
    <property type="component" value="Unassembled WGS sequence"/>
</dbReference>
<dbReference type="CDD" id="cd02892">
    <property type="entry name" value="SQCY_1"/>
    <property type="match status" value="1"/>
</dbReference>
<name>A0A0B2ABM2_9MICC</name>
<dbReference type="NCBIfam" id="TIGR01507">
    <property type="entry name" value="hopene_cyclase"/>
    <property type="match status" value="1"/>
</dbReference>
<evidence type="ECO:0000256" key="3">
    <source>
        <dbReference type="ARBA" id="ARBA00022737"/>
    </source>
</evidence>
<evidence type="ECO:0000256" key="4">
    <source>
        <dbReference type="ARBA" id="ARBA00023235"/>
    </source>
</evidence>
<gene>
    <name evidence="7" type="ORF">LK10_18410</name>
</gene>
<proteinExistence type="inferred from homology"/>
<dbReference type="InterPro" id="IPR032697">
    <property type="entry name" value="SQ_cyclase_N"/>
</dbReference>
<dbReference type="InterPro" id="IPR006400">
    <property type="entry name" value="Hopene-cyclase"/>
</dbReference>
<dbReference type="PANTHER" id="PTHR11764:SF20">
    <property type="entry name" value="LANOSTEROL SYNTHASE"/>
    <property type="match status" value="1"/>
</dbReference>
<comment type="caution">
    <text evidence="7">The sequence shown here is derived from an EMBL/GenBank/DDBJ whole genome shotgun (WGS) entry which is preliminary data.</text>
</comment>
<dbReference type="InterPro" id="IPR032696">
    <property type="entry name" value="SQ_cyclase_C"/>
</dbReference>
<comment type="pathway">
    <text evidence="1">Secondary metabolite biosynthesis; hopanoid biosynthesis.</text>
</comment>
<dbReference type="EMBL" id="JTDL01000146">
    <property type="protein sequence ID" value="KHL00965.1"/>
    <property type="molecule type" value="Genomic_DNA"/>
</dbReference>
<organism evidence="7 8">
    <name type="scientific">Sinomonas humi</name>
    <dbReference type="NCBI Taxonomy" id="1338436"/>
    <lineage>
        <taxon>Bacteria</taxon>
        <taxon>Bacillati</taxon>
        <taxon>Actinomycetota</taxon>
        <taxon>Actinomycetes</taxon>
        <taxon>Micrococcales</taxon>
        <taxon>Micrococcaceae</taxon>
        <taxon>Sinomonas</taxon>
    </lineage>
</organism>
<evidence type="ECO:0000259" key="6">
    <source>
        <dbReference type="Pfam" id="PF13249"/>
    </source>
</evidence>
<evidence type="ECO:0000313" key="7">
    <source>
        <dbReference type="EMBL" id="KHL00965.1"/>
    </source>
</evidence>
<keyword evidence="8" id="KW-1185">Reference proteome</keyword>
<dbReference type="STRING" id="1338436.LK10_18410"/>
<comment type="similarity">
    <text evidence="2">Belongs to the terpene cyclase/mutase family.</text>
</comment>
<keyword evidence="3" id="KW-0677">Repeat</keyword>
<protein>
    <submittedName>
        <fullName evidence="7">Squalene-hopene cyclase</fullName>
    </submittedName>
</protein>
<dbReference type="RefSeq" id="WP_043126955.1">
    <property type="nucleotide sequence ID" value="NZ_JTDL01000146.1"/>
</dbReference>